<protein>
    <recommendedName>
        <fullName evidence="4">Outer membrane protein beta-barrel domain-containing protein</fullName>
    </recommendedName>
</protein>
<organism evidence="2 3">
    <name type="scientific">Paraburkholderia acidisoli</name>
    <dbReference type="NCBI Taxonomy" id="2571748"/>
    <lineage>
        <taxon>Bacteria</taxon>
        <taxon>Pseudomonadati</taxon>
        <taxon>Pseudomonadota</taxon>
        <taxon>Betaproteobacteria</taxon>
        <taxon>Burkholderiales</taxon>
        <taxon>Burkholderiaceae</taxon>
        <taxon>Paraburkholderia</taxon>
    </lineage>
</organism>
<evidence type="ECO:0008006" key="4">
    <source>
        <dbReference type="Google" id="ProtNLM"/>
    </source>
</evidence>
<name>A0A7Z2GSG2_9BURK</name>
<evidence type="ECO:0000256" key="1">
    <source>
        <dbReference type="SAM" id="SignalP"/>
    </source>
</evidence>
<keyword evidence="1" id="KW-0732">Signal</keyword>
<sequence>MYRVARVAAGVTALVCAAGAAHGQEVYVTGGTLGAGLGGALNLGPHFGVRADAEGLGFSHDFTAGDNRYSGHLTLAQGGLYMDVFPFASSAFRFTGGAIINGDTLTAAALPNADGNYKIGNDFVPAVGGAPTAKATMPRVMPYFGVGYGHKKPVRGFGVTFDLGVAYGKPHVDYSVPGIYQLFVSQQDIADEEHDLTSKIEKYHWYPVVQVALTYRF</sequence>
<dbReference type="KEGG" id="pacs:FAZ98_32735"/>
<evidence type="ECO:0000313" key="2">
    <source>
        <dbReference type="EMBL" id="QGZ66899.1"/>
    </source>
</evidence>
<dbReference type="OrthoDB" id="517121at2"/>
<feature type="chain" id="PRO_5031470188" description="Outer membrane protein beta-barrel domain-containing protein" evidence="1">
    <location>
        <begin position="24"/>
        <end position="217"/>
    </location>
</feature>
<dbReference type="EMBL" id="CP046916">
    <property type="protein sequence ID" value="QGZ66899.1"/>
    <property type="molecule type" value="Genomic_DNA"/>
</dbReference>
<accession>A0A7Z2GSG2</accession>
<reference evidence="2 3" key="1">
    <citation type="submission" date="2019-12" db="EMBL/GenBank/DDBJ databases">
        <title>Paraburkholderia acidiphila 7Q-K02 sp. nov and Paraburkholderia acidisoli DHF22 sp. nov., two strains isolated from forest soil.</title>
        <authorList>
            <person name="Gao Z."/>
            <person name="Qiu L."/>
        </authorList>
    </citation>
    <scope>NUCLEOTIDE SEQUENCE [LARGE SCALE GENOMIC DNA]</scope>
    <source>
        <strain evidence="2 3">DHF22</strain>
    </source>
</reference>
<proteinExistence type="predicted"/>
<keyword evidence="3" id="KW-1185">Reference proteome</keyword>
<gene>
    <name evidence="2" type="ORF">FAZ98_32735</name>
</gene>
<evidence type="ECO:0000313" key="3">
    <source>
        <dbReference type="Proteomes" id="UP000433577"/>
    </source>
</evidence>
<dbReference type="AlphaFoldDB" id="A0A7Z2GSG2"/>
<feature type="signal peptide" evidence="1">
    <location>
        <begin position="1"/>
        <end position="23"/>
    </location>
</feature>
<dbReference type="Proteomes" id="UP000433577">
    <property type="component" value="Chromosome 4"/>
</dbReference>
<dbReference type="Gene3D" id="2.40.160.170">
    <property type="match status" value="1"/>
</dbReference>